<dbReference type="AlphaFoldDB" id="A0A8J7B7Y8"/>
<evidence type="ECO:0000313" key="1">
    <source>
        <dbReference type="EMBL" id="MBE9114820.1"/>
    </source>
</evidence>
<protein>
    <submittedName>
        <fullName evidence="1">Uncharacterized protein</fullName>
    </submittedName>
</protein>
<gene>
    <name evidence="1" type="ORF">IQ249_02815</name>
</gene>
<proteinExistence type="predicted"/>
<evidence type="ECO:0000313" key="2">
    <source>
        <dbReference type="Proteomes" id="UP000654482"/>
    </source>
</evidence>
<dbReference type="EMBL" id="JADEWZ010000003">
    <property type="protein sequence ID" value="MBE9114820.1"/>
    <property type="molecule type" value="Genomic_DNA"/>
</dbReference>
<dbReference type="Proteomes" id="UP000654482">
    <property type="component" value="Unassembled WGS sequence"/>
</dbReference>
<keyword evidence="2" id="KW-1185">Reference proteome</keyword>
<comment type="caution">
    <text evidence="1">The sequence shown here is derived from an EMBL/GenBank/DDBJ whole genome shotgun (WGS) entry which is preliminary data.</text>
</comment>
<reference evidence="1" key="1">
    <citation type="submission" date="2020-10" db="EMBL/GenBank/DDBJ databases">
        <authorList>
            <person name="Castelo-Branco R."/>
            <person name="Eusebio N."/>
            <person name="Adriana R."/>
            <person name="Vieira A."/>
            <person name="Brugerolle De Fraissinette N."/>
            <person name="Rezende De Castro R."/>
            <person name="Schneider M.P."/>
            <person name="Vasconcelos V."/>
            <person name="Leao P.N."/>
        </authorList>
    </citation>
    <scope>NUCLEOTIDE SEQUENCE</scope>
    <source>
        <strain evidence="1">LEGE 07157</strain>
    </source>
</reference>
<name>A0A8J7B7Y8_9CYAN</name>
<organism evidence="1 2">
    <name type="scientific">Lusitaniella coriacea LEGE 07157</name>
    <dbReference type="NCBI Taxonomy" id="945747"/>
    <lineage>
        <taxon>Bacteria</taxon>
        <taxon>Bacillati</taxon>
        <taxon>Cyanobacteriota</taxon>
        <taxon>Cyanophyceae</taxon>
        <taxon>Spirulinales</taxon>
        <taxon>Lusitaniellaceae</taxon>
        <taxon>Lusitaniella</taxon>
    </lineage>
</organism>
<accession>A0A8J7B7Y8</accession>
<dbReference type="RefSeq" id="WP_194027908.1">
    <property type="nucleotide sequence ID" value="NZ_JADEWZ010000003.1"/>
</dbReference>
<sequence length="46" mass="5342">MNNRKSISILTFSLSLKRDRAPHHSSRNKGARSRYVSYSSRMFKGI</sequence>